<dbReference type="Pfam" id="PF10696">
    <property type="entry name" value="DUF2501"/>
    <property type="match status" value="1"/>
</dbReference>
<dbReference type="STRING" id="290633.GOX1041"/>
<protein>
    <submittedName>
        <fullName evidence="1">Uncharacterized protein</fullName>
    </submittedName>
</protein>
<dbReference type="InterPro" id="IPR019637">
    <property type="entry name" value="DUF2501"/>
</dbReference>
<dbReference type="Proteomes" id="UP000006375">
    <property type="component" value="Chromosome"/>
</dbReference>
<dbReference type="AlphaFoldDB" id="Q5FS35"/>
<proteinExistence type="predicted"/>
<keyword evidence="2" id="KW-1185">Reference proteome</keyword>
<reference evidence="1 2" key="1">
    <citation type="journal article" date="2005" name="Nat. Biotechnol.">
        <title>Complete genome sequence of the acetic acid bacterium Gluconobacter oxydans.</title>
        <authorList>
            <person name="Prust C."/>
            <person name="Hoffmeister M."/>
            <person name="Liesegang H."/>
            <person name="Wiezer A."/>
            <person name="Fricke W.F."/>
            <person name="Ehrenreich A."/>
            <person name="Gottschalk G."/>
            <person name="Deppenmeier U."/>
        </authorList>
    </citation>
    <scope>NUCLEOTIDE SEQUENCE [LARGE SCALE GENOMIC DNA]</scope>
    <source>
        <strain evidence="1 2">621H</strain>
    </source>
</reference>
<organism evidence="1 2">
    <name type="scientific">Gluconobacter oxydans (strain 621H)</name>
    <name type="common">Gluconobacter suboxydans</name>
    <dbReference type="NCBI Taxonomy" id="290633"/>
    <lineage>
        <taxon>Bacteria</taxon>
        <taxon>Pseudomonadati</taxon>
        <taxon>Pseudomonadota</taxon>
        <taxon>Alphaproteobacteria</taxon>
        <taxon>Acetobacterales</taxon>
        <taxon>Acetobacteraceae</taxon>
        <taxon>Gluconobacter</taxon>
    </lineage>
</organism>
<dbReference type="EMBL" id="CP000009">
    <property type="protein sequence ID" value="AAW60811.1"/>
    <property type="molecule type" value="Genomic_DNA"/>
</dbReference>
<evidence type="ECO:0000313" key="1">
    <source>
        <dbReference type="EMBL" id="AAW60811.1"/>
    </source>
</evidence>
<evidence type="ECO:0000313" key="2">
    <source>
        <dbReference type="Proteomes" id="UP000006375"/>
    </source>
</evidence>
<accession>Q5FS35</accession>
<gene>
    <name evidence="1" type="ordered locus">GOX1041</name>
</gene>
<name>Q5FS35_GLUOX</name>
<dbReference type="KEGG" id="gox:GOX1041"/>
<sequence length="205" mass="22393">MCRPVRFTISMARRGSSAETARVDLLSSYVSVTPGRYEFWQRRFPTSGRCCPERSLKEKYGALLKRYFRGSCGSWSCCLVGSCPVHSGRWQCGQCHERHVGHEWHDRCTGMMSSMLPNISSASTGNVAGVLSYCVQNNYLSGSGATSALSSLTGKQDVTSSSDYTAGQQGQLLTGDSNAFSLSSLKGQMKQKVCNMVLSRAKNLL</sequence>
<dbReference type="eggNOG" id="ENOG5033JXJ">
    <property type="taxonomic scope" value="Bacteria"/>
</dbReference>
<dbReference type="HOGENOM" id="CLU_1335948_0_0_5"/>